<dbReference type="InterPro" id="IPR048354">
    <property type="entry name" value="TOD1_MUCI70_glycTrfase_dom"/>
</dbReference>
<evidence type="ECO:0000313" key="4">
    <source>
        <dbReference type="RefSeq" id="XP_014505561.1"/>
    </source>
</evidence>
<evidence type="ECO:0000313" key="6">
    <source>
        <dbReference type="RefSeq" id="XP_022638863.1"/>
    </source>
</evidence>
<evidence type="ECO:0000313" key="3">
    <source>
        <dbReference type="Proteomes" id="UP000087766"/>
    </source>
</evidence>
<dbReference type="KEGG" id="vra:106765449"/>
<dbReference type="STRING" id="3916.A0A1S3UHQ5"/>
<dbReference type="AlphaFoldDB" id="A0A1S3UHQ5"/>
<dbReference type="GeneID" id="106765449"/>
<feature type="domain" description="TOD1/MUCI70 glycosyltransferase-like" evidence="2">
    <location>
        <begin position="156"/>
        <end position="475"/>
    </location>
</feature>
<gene>
    <name evidence="4 5 6 7" type="primary">LOC106765449</name>
</gene>
<reference evidence="4 5" key="2">
    <citation type="submission" date="2025-04" db="UniProtKB">
        <authorList>
            <consortium name="RefSeq"/>
        </authorList>
    </citation>
    <scope>IDENTIFICATION</scope>
    <source>
        <tissue evidence="4 5">Leaf</tissue>
    </source>
</reference>
<dbReference type="OrthoDB" id="1905162at2759"/>
<dbReference type="Pfam" id="PF04765">
    <property type="entry name" value="TOD1_MUCI70"/>
    <property type="match status" value="1"/>
</dbReference>
<feature type="transmembrane region" description="Helical" evidence="1">
    <location>
        <begin position="49"/>
        <end position="69"/>
    </location>
</feature>
<keyword evidence="3" id="KW-1185">Reference proteome</keyword>
<dbReference type="PANTHER" id="PTHR12956:SF27">
    <property type="entry name" value="TRANSMEMBRANE PROTEIN"/>
    <property type="match status" value="1"/>
</dbReference>
<dbReference type="RefSeq" id="XP_022638864.1">
    <property type="nucleotide sequence ID" value="XM_022783143.1"/>
</dbReference>
<accession>A0A1S3UHQ5</accession>
<dbReference type="PANTHER" id="PTHR12956">
    <property type="entry name" value="ALKALINE CERAMIDASE-RELATED"/>
    <property type="match status" value="1"/>
</dbReference>
<evidence type="ECO:0000256" key="1">
    <source>
        <dbReference type="SAM" id="Phobius"/>
    </source>
</evidence>
<evidence type="ECO:0000313" key="5">
    <source>
        <dbReference type="RefSeq" id="XP_014505562.1"/>
    </source>
</evidence>
<dbReference type="Proteomes" id="UP000087766">
    <property type="component" value="Chromosome 7"/>
</dbReference>
<sequence>MALYRTSGELLTERRGIIDAVFNSFEKSDHGSRGLRRGRRFGRITKHKLSRWIFLLTALISILLTVYGLKMFFQAKMESKFSTIPLILQEERNQQGNIMVSDEAKTPKENIVVSDHLGTVPKGKRRKHFPCEVGFLESVESLVEPQNYVSSTWFSLEYVDHEERTSKNHLFEPRFGGHQTLEEREKSFYAKNQTLHCGFVKGPPGHPSTGFDINEKDKAYMYKCKVAVSSCIFGSSDFLRRPTSRLISQYSKDNVCFVMFLDDQTLSKLSSEGNSPDETGHIGLWKIVVVKNLPYEDMRRTGKVPKFLSHRLFPNSRYSIWLDSKMRLNSDPMLIIEYFLWRKKAEYAISNHYDRHNVWEEVLQNKRLNKYNHTAIDEQFNYYLSDGLPKVDPSKSNDPIPSYVPEGSFIIRAHTPMSNLFSCLWFNEVDRFTSRDQLSFAYTYLKLRRMNPERPFQLYMFKDCERRALVKLFRHRSLPSLLETA</sequence>
<reference evidence="3" key="1">
    <citation type="journal article" date="2014" name="Nat. Commun.">
        <title>Genome sequence of mungbean and insights into evolution within Vigna species.</title>
        <authorList>
            <person name="Kang Y.J."/>
            <person name="Kim S.K."/>
            <person name="Kim M.Y."/>
            <person name="Lestari P."/>
            <person name="Kim K.H."/>
            <person name="Ha B.K."/>
            <person name="Jun T.H."/>
            <person name="Hwang W.J."/>
            <person name="Lee T."/>
            <person name="Lee J."/>
            <person name="Shim S."/>
            <person name="Yoon M.Y."/>
            <person name="Jang Y.E."/>
            <person name="Han K.S."/>
            <person name="Taeprayoon P."/>
            <person name="Yoon N."/>
            <person name="Somta P."/>
            <person name="Tanya P."/>
            <person name="Kim K.S."/>
            <person name="Gwag J.G."/>
            <person name="Moon J.K."/>
            <person name="Lee Y.H."/>
            <person name="Park B.S."/>
            <person name="Bombarely A."/>
            <person name="Doyle J.J."/>
            <person name="Jackson S.A."/>
            <person name="Schafleitner R."/>
            <person name="Srinives P."/>
            <person name="Varshney R.K."/>
            <person name="Lee S.H."/>
        </authorList>
    </citation>
    <scope>NUCLEOTIDE SEQUENCE [LARGE SCALE GENOMIC DNA]</scope>
    <source>
        <strain evidence="3">cv. VC1973A</strain>
    </source>
</reference>
<keyword evidence="1" id="KW-0812">Transmembrane</keyword>
<evidence type="ECO:0000259" key="2">
    <source>
        <dbReference type="Pfam" id="PF04765"/>
    </source>
</evidence>
<organism evidence="3 4">
    <name type="scientific">Vigna radiata var. radiata</name>
    <name type="common">Mung bean</name>
    <name type="synonym">Phaseolus aureus</name>
    <dbReference type="NCBI Taxonomy" id="3916"/>
    <lineage>
        <taxon>Eukaryota</taxon>
        <taxon>Viridiplantae</taxon>
        <taxon>Streptophyta</taxon>
        <taxon>Embryophyta</taxon>
        <taxon>Tracheophyta</taxon>
        <taxon>Spermatophyta</taxon>
        <taxon>Magnoliopsida</taxon>
        <taxon>eudicotyledons</taxon>
        <taxon>Gunneridae</taxon>
        <taxon>Pentapetalae</taxon>
        <taxon>rosids</taxon>
        <taxon>fabids</taxon>
        <taxon>Fabales</taxon>
        <taxon>Fabaceae</taxon>
        <taxon>Papilionoideae</taxon>
        <taxon>50 kb inversion clade</taxon>
        <taxon>NPAAA clade</taxon>
        <taxon>indigoferoid/millettioid clade</taxon>
        <taxon>Phaseoleae</taxon>
        <taxon>Vigna</taxon>
    </lineage>
</organism>
<dbReference type="RefSeq" id="XP_014505561.1">
    <property type="nucleotide sequence ID" value="XM_014650075.2"/>
</dbReference>
<dbReference type="RefSeq" id="XP_014505562.1">
    <property type="nucleotide sequence ID" value="XM_014650076.2"/>
</dbReference>
<evidence type="ECO:0000313" key="7">
    <source>
        <dbReference type="RefSeq" id="XP_022638864.1"/>
    </source>
</evidence>
<name>A0A1S3UHQ5_VIGRR</name>
<keyword evidence="1" id="KW-0472">Membrane</keyword>
<proteinExistence type="predicted"/>
<protein>
    <submittedName>
        <fullName evidence="4 5">Uncharacterized protein LOC106765449</fullName>
    </submittedName>
</protein>
<keyword evidence="1" id="KW-1133">Transmembrane helix</keyword>
<dbReference type="RefSeq" id="XP_022638863.1">
    <property type="nucleotide sequence ID" value="XM_022783142.1"/>
</dbReference>
<dbReference type="InterPro" id="IPR006852">
    <property type="entry name" value="TOD1_MUCI70"/>
</dbReference>